<dbReference type="SMART" id="SM00922">
    <property type="entry name" value="MR_MLE"/>
    <property type="match status" value="1"/>
</dbReference>
<proteinExistence type="predicted"/>
<dbReference type="SUPFAM" id="SSF51604">
    <property type="entry name" value="Enolase C-terminal domain-like"/>
    <property type="match status" value="1"/>
</dbReference>
<dbReference type="EMBL" id="UINC01020673">
    <property type="protein sequence ID" value="SVA86588.1"/>
    <property type="molecule type" value="Genomic_DNA"/>
</dbReference>
<feature type="domain" description="Mandelate racemase/muconate lactonizing enzyme C-terminal" evidence="2">
    <location>
        <begin position="140"/>
        <end position="245"/>
    </location>
</feature>
<keyword evidence="1" id="KW-0456">Lyase</keyword>
<dbReference type="SUPFAM" id="SSF54826">
    <property type="entry name" value="Enolase N-terminal domain-like"/>
    <property type="match status" value="1"/>
</dbReference>
<dbReference type="PANTHER" id="PTHR48080:SF2">
    <property type="entry name" value="D-GALACTONATE DEHYDRATASE"/>
    <property type="match status" value="1"/>
</dbReference>
<dbReference type="InterPro" id="IPR034593">
    <property type="entry name" value="DgoD-like"/>
</dbReference>
<gene>
    <name evidence="3" type="ORF">METZ01_LOCUS139442</name>
</gene>
<dbReference type="InterPro" id="IPR036849">
    <property type="entry name" value="Enolase-like_C_sf"/>
</dbReference>
<organism evidence="3">
    <name type="scientific">marine metagenome</name>
    <dbReference type="NCBI Taxonomy" id="408172"/>
    <lineage>
        <taxon>unclassified sequences</taxon>
        <taxon>metagenomes</taxon>
        <taxon>ecological metagenomes</taxon>
    </lineage>
</organism>
<sequence>MKITSIKAIPYAPDPIPNPYLQSVGMTGTWNYVCVKVETDEGITGWGDSTCGPLSVASMVEEFGQLLIGKDPSRIEEHWQNLYHHFFVRGGPIQTSAMSGIEMALWDIKGKTYGLPVYEMLGGLMRDRIWCYGRWDGVNPESAVENAMSYIDQGVTALKGDPFHHRGHFITYEAEKLSIEIFQAVREAVGYEVELLVEVHGRLTPSAAIRIGNEIEHLRPFVYEEPVPFQNMDAMKKVADAVNIPIAT</sequence>
<dbReference type="Pfam" id="PF13378">
    <property type="entry name" value="MR_MLE_C"/>
    <property type="match status" value="1"/>
</dbReference>
<dbReference type="GO" id="GO:0016829">
    <property type="term" value="F:lyase activity"/>
    <property type="evidence" value="ECO:0007669"/>
    <property type="project" value="UniProtKB-KW"/>
</dbReference>
<reference evidence="3" key="1">
    <citation type="submission" date="2018-05" db="EMBL/GenBank/DDBJ databases">
        <authorList>
            <person name="Lanie J.A."/>
            <person name="Ng W.-L."/>
            <person name="Kazmierczak K.M."/>
            <person name="Andrzejewski T.M."/>
            <person name="Davidsen T.M."/>
            <person name="Wayne K.J."/>
            <person name="Tettelin H."/>
            <person name="Glass J.I."/>
            <person name="Rusch D."/>
            <person name="Podicherti R."/>
            <person name="Tsui H.-C.T."/>
            <person name="Winkler M.E."/>
        </authorList>
    </citation>
    <scope>NUCLEOTIDE SEQUENCE</scope>
</reference>
<dbReference type="InterPro" id="IPR013341">
    <property type="entry name" value="Mandelate_racemase_N_dom"/>
</dbReference>
<dbReference type="InterPro" id="IPR013342">
    <property type="entry name" value="Mandelate_racemase_C"/>
</dbReference>
<accession>A0A381ZBC6</accession>
<dbReference type="PANTHER" id="PTHR48080">
    <property type="entry name" value="D-GALACTONATE DEHYDRATASE-RELATED"/>
    <property type="match status" value="1"/>
</dbReference>
<evidence type="ECO:0000259" key="2">
    <source>
        <dbReference type="SMART" id="SM00922"/>
    </source>
</evidence>
<name>A0A381ZBC6_9ZZZZ</name>
<evidence type="ECO:0000256" key="1">
    <source>
        <dbReference type="ARBA" id="ARBA00023239"/>
    </source>
</evidence>
<dbReference type="Gene3D" id="3.20.20.120">
    <property type="entry name" value="Enolase-like C-terminal domain"/>
    <property type="match status" value="1"/>
</dbReference>
<protein>
    <recommendedName>
        <fullName evidence="2">Mandelate racemase/muconate lactonizing enzyme C-terminal domain-containing protein</fullName>
    </recommendedName>
</protein>
<dbReference type="InterPro" id="IPR029017">
    <property type="entry name" value="Enolase-like_N"/>
</dbReference>
<dbReference type="Pfam" id="PF02746">
    <property type="entry name" value="MR_MLE_N"/>
    <property type="match status" value="1"/>
</dbReference>
<dbReference type="AlphaFoldDB" id="A0A381ZBC6"/>
<dbReference type="Gene3D" id="3.30.390.10">
    <property type="entry name" value="Enolase-like, N-terminal domain"/>
    <property type="match status" value="1"/>
</dbReference>
<evidence type="ECO:0000313" key="3">
    <source>
        <dbReference type="EMBL" id="SVA86588.1"/>
    </source>
</evidence>
<feature type="non-terminal residue" evidence="3">
    <location>
        <position position="248"/>
    </location>
</feature>
<dbReference type="InterPro" id="IPR029065">
    <property type="entry name" value="Enolase_C-like"/>
</dbReference>
<dbReference type="CDD" id="cd03316">
    <property type="entry name" value="MR_like"/>
    <property type="match status" value="1"/>
</dbReference>